<feature type="domain" description="DNA-directed RNA polymerase subunit 2 hybrid-binding" evidence="10">
    <location>
        <begin position="723"/>
        <end position="1109"/>
    </location>
</feature>
<evidence type="ECO:0000259" key="13">
    <source>
        <dbReference type="Pfam" id="PF04563"/>
    </source>
</evidence>
<keyword evidence="2 7" id="KW-0240">DNA-directed RNA polymerase</keyword>
<dbReference type="Gene3D" id="2.40.50.150">
    <property type="match status" value="1"/>
</dbReference>
<dbReference type="GO" id="GO:0000428">
    <property type="term" value="C:DNA-directed RNA polymerase complex"/>
    <property type="evidence" value="ECO:0007669"/>
    <property type="project" value="UniProtKB-KW"/>
</dbReference>
<feature type="domain" description="RNA polymerase beta subunit protrusion" evidence="13">
    <location>
        <begin position="26"/>
        <end position="503"/>
    </location>
</feature>
<dbReference type="InterPro" id="IPR007644">
    <property type="entry name" value="RNA_pol_bsu_protrusion"/>
</dbReference>
<dbReference type="InterPro" id="IPR037033">
    <property type="entry name" value="DNA-dir_RNAP_su2_hyb_sf"/>
</dbReference>
<comment type="subunit">
    <text evidence="7 9">The RNAP catalytic core consists of 2 alpha, 1 beta, 1 beta' and 1 omega subunit. When a sigma factor is associated with the core the holoenzyme is formed, which can initiate transcription.</text>
</comment>
<evidence type="ECO:0000259" key="10">
    <source>
        <dbReference type="Pfam" id="PF00562"/>
    </source>
</evidence>
<dbReference type="InterPro" id="IPR019462">
    <property type="entry name" value="DNA-dir_RNA_pol_bsu_external_1"/>
</dbReference>
<feature type="domain" description="RNA polymerase Rpb2" evidence="14">
    <location>
        <begin position="517"/>
        <end position="585"/>
    </location>
</feature>
<keyword evidence="5 7" id="KW-0804">Transcription</keyword>
<dbReference type="InterPro" id="IPR014724">
    <property type="entry name" value="RNA_pol_RPB2_OB-fold"/>
</dbReference>
<dbReference type="Pfam" id="PF00562">
    <property type="entry name" value="RNA_pol_Rpb2_6"/>
    <property type="match status" value="1"/>
</dbReference>
<dbReference type="KEGG" id="fsa:C5Q98_07070"/>
<evidence type="ECO:0000256" key="4">
    <source>
        <dbReference type="ARBA" id="ARBA00022695"/>
    </source>
</evidence>
<name>A0A2S0KPQ0_9FIRM</name>
<feature type="domain" description="DNA-directed RNA polymerase beta subunit external 1" evidence="15">
    <location>
        <begin position="601"/>
        <end position="662"/>
    </location>
</feature>
<dbReference type="Gene3D" id="2.30.150.10">
    <property type="entry name" value="DNA-directed RNA polymerase, beta subunit, external 1 domain"/>
    <property type="match status" value="1"/>
</dbReference>
<dbReference type="GO" id="GO:0032549">
    <property type="term" value="F:ribonucleoside binding"/>
    <property type="evidence" value="ECO:0007669"/>
    <property type="project" value="InterPro"/>
</dbReference>
<dbReference type="Gene3D" id="3.90.1100.10">
    <property type="match status" value="2"/>
</dbReference>
<dbReference type="Gene3D" id="2.40.50.100">
    <property type="match status" value="1"/>
</dbReference>
<organism evidence="16 17">
    <name type="scientific">Fastidiosipila sanguinis</name>
    <dbReference type="NCBI Taxonomy" id="236753"/>
    <lineage>
        <taxon>Bacteria</taxon>
        <taxon>Bacillati</taxon>
        <taxon>Bacillota</taxon>
        <taxon>Clostridia</taxon>
        <taxon>Eubacteriales</taxon>
        <taxon>Oscillospiraceae</taxon>
        <taxon>Fastidiosipila</taxon>
    </lineage>
</organism>
<dbReference type="Proteomes" id="UP000237947">
    <property type="component" value="Chromosome"/>
</dbReference>
<dbReference type="GO" id="GO:0003677">
    <property type="term" value="F:DNA binding"/>
    <property type="evidence" value="ECO:0007669"/>
    <property type="project" value="UniProtKB-UniRule"/>
</dbReference>
<comment type="function">
    <text evidence="1 7 9">DNA-dependent RNA polymerase catalyzes the transcription of DNA into RNA using the four ribonucleoside triphosphates as substrates.</text>
</comment>
<comment type="catalytic activity">
    <reaction evidence="6 7 9">
        <text>RNA(n) + a ribonucleoside 5'-triphosphate = RNA(n+1) + diphosphate</text>
        <dbReference type="Rhea" id="RHEA:21248"/>
        <dbReference type="Rhea" id="RHEA-COMP:14527"/>
        <dbReference type="Rhea" id="RHEA-COMP:17342"/>
        <dbReference type="ChEBI" id="CHEBI:33019"/>
        <dbReference type="ChEBI" id="CHEBI:61557"/>
        <dbReference type="ChEBI" id="CHEBI:140395"/>
        <dbReference type="EC" id="2.7.7.6"/>
    </reaction>
</comment>
<keyword evidence="17" id="KW-1185">Reference proteome</keyword>
<dbReference type="InterPro" id="IPR010243">
    <property type="entry name" value="RNA_pol_bsu_bac"/>
</dbReference>
<gene>
    <name evidence="7 16" type="primary">rpoB</name>
    <name evidence="16" type="ORF">C5Q98_07070</name>
</gene>
<evidence type="ECO:0000259" key="15">
    <source>
        <dbReference type="Pfam" id="PF10385"/>
    </source>
</evidence>
<dbReference type="Pfam" id="PF04561">
    <property type="entry name" value="RNA_pol_Rpb2_2"/>
    <property type="match status" value="2"/>
</dbReference>
<dbReference type="Gene3D" id="3.90.1800.10">
    <property type="entry name" value="RNA polymerase alpha subunit dimerisation domain"/>
    <property type="match status" value="1"/>
</dbReference>
<dbReference type="GO" id="GO:0006351">
    <property type="term" value="P:DNA-templated transcription"/>
    <property type="evidence" value="ECO:0007669"/>
    <property type="project" value="UniProtKB-UniRule"/>
</dbReference>
<dbReference type="EC" id="2.7.7.6" evidence="7 9"/>
<evidence type="ECO:0000256" key="2">
    <source>
        <dbReference type="ARBA" id="ARBA00022478"/>
    </source>
</evidence>
<reference evidence="17" key="1">
    <citation type="submission" date="2018-02" db="EMBL/GenBank/DDBJ databases">
        <authorList>
            <person name="Holder M.E."/>
            <person name="Ajami N.J."/>
            <person name="Petrosino J.F."/>
        </authorList>
    </citation>
    <scope>NUCLEOTIDE SEQUENCE [LARGE SCALE GENOMIC DNA]</scope>
    <source>
        <strain evidence="17">CCUG 47711</strain>
    </source>
</reference>
<evidence type="ECO:0000313" key="16">
    <source>
        <dbReference type="EMBL" id="AVM42984.1"/>
    </source>
</evidence>
<evidence type="ECO:0000256" key="1">
    <source>
        <dbReference type="ARBA" id="ARBA00004026"/>
    </source>
</evidence>
<dbReference type="Pfam" id="PF04560">
    <property type="entry name" value="RNA_pol_Rpb2_7"/>
    <property type="match status" value="1"/>
</dbReference>
<feature type="domain" description="RNA polymerase Rpb2" evidence="11">
    <location>
        <begin position="1111"/>
        <end position="1185"/>
    </location>
</feature>
<dbReference type="Gene3D" id="3.90.1110.10">
    <property type="entry name" value="RNA polymerase Rpb2, domain 2"/>
    <property type="match status" value="2"/>
</dbReference>
<evidence type="ECO:0000256" key="8">
    <source>
        <dbReference type="RuleBase" id="RU000434"/>
    </source>
</evidence>
<evidence type="ECO:0000256" key="3">
    <source>
        <dbReference type="ARBA" id="ARBA00022679"/>
    </source>
</evidence>
<protein>
    <recommendedName>
        <fullName evidence="7 9">DNA-directed RNA polymerase subunit beta</fullName>
        <shortName evidence="7">RNAP subunit beta</shortName>
        <ecNumber evidence="7 9">2.7.7.6</ecNumber>
    </recommendedName>
    <alternativeName>
        <fullName evidence="7">RNA polymerase subunit beta</fullName>
    </alternativeName>
    <alternativeName>
        <fullName evidence="7">Transcriptase subunit beta</fullName>
    </alternativeName>
</protein>
<evidence type="ECO:0000256" key="9">
    <source>
        <dbReference type="RuleBase" id="RU363031"/>
    </source>
</evidence>
<dbReference type="HAMAP" id="MF_01321">
    <property type="entry name" value="RNApol_bact_RpoB"/>
    <property type="match status" value="1"/>
</dbReference>
<dbReference type="InterPro" id="IPR007121">
    <property type="entry name" value="RNA_pol_bsu_CS"/>
</dbReference>
<dbReference type="InterPro" id="IPR037034">
    <property type="entry name" value="RNA_pol_Rpb2_2_sf"/>
</dbReference>
<evidence type="ECO:0000256" key="5">
    <source>
        <dbReference type="ARBA" id="ARBA00023163"/>
    </source>
</evidence>
<dbReference type="Pfam" id="PF04563">
    <property type="entry name" value="RNA_pol_Rpb2_1"/>
    <property type="match status" value="1"/>
</dbReference>
<dbReference type="InterPro" id="IPR007641">
    <property type="entry name" value="RNA_pol_Rpb2_7"/>
</dbReference>
<dbReference type="OrthoDB" id="9803954at2"/>
<keyword evidence="4 7" id="KW-0548">Nucleotidyltransferase</keyword>
<dbReference type="PROSITE" id="PS01166">
    <property type="entry name" value="RNA_POL_BETA"/>
    <property type="match status" value="1"/>
</dbReference>
<dbReference type="FunFam" id="3.90.1800.10:FF:000001">
    <property type="entry name" value="DNA-directed RNA polymerase subunit beta"/>
    <property type="match status" value="1"/>
</dbReference>
<keyword evidence="3 7" id="KW-0808">Transferase</keyword>
<evidence type="ECO:0000259" key="12">
    <source>
        <dbReference type="Pfam" id="PF04561"/>
    </source>
</evidence>
<evidence type="ECO:0000256" key="7">
    <source>
        <dbReference type="HAMAP-Rule" id="MF_01321"/>
    </source>
</evidence>
<dbReference type="Pfam" id="PF04565">
    <property type="entry name" value="RNA_pol_Rpb2_3"/>
    <property type="match status" value="1"/>
</dbReference>
<dbReference type="InterPro" id="IPR007645">
    <property type="entry name" value="RNA_pol_Rpb2_3"/>
</dbReference>
<sequence>MLHPEKFGRAERMSYAKLHEAADMPNLVSIQKESYQWLLDQGIKEVIDSISPIKDDGPGDLEIYLLETEFDIDNPNYPMSECRDRDVNYSAPMRMKVQLNNKKTGVIKEQTIFLGDFPLMTDNGSFIINGAERVVISQLVRSPGAYYKPIKNNKSGKDLYSCQIIPNRGAWLEYETDKKDVIYMRIDRTRKFPLSVFLRALGYGTNAEIIENFGDGDYIMATLAKDNSTNREEGLLELHRKLRPGEPASAEGAESLLNNMIFNPQRYDLGNVGIFTVNRKFALASRIVGHKAVDNIVSPEGEILAEKDQIITEEQAWDIQNSGINEVDVIPMIKVGDTLTEADEKFRVIGNARVDAKAFLSNFFSEDVVKDIDFEGTGITEMVRTSALRAVAAEAQAESEENQAKVINELFRKDKNQLMPTNLTVEDIIASVSYLIGLYDGIGDLDDIDHLGNRRVRSVGELLQNQLRIGFTRMERVVRDRMRSISDPDKVTPKKLINTRPVSAAIKEFFGSSQLSQFMDQHNPLSELTHKRRLSALGPGGLSRDRTNFEVRDVHSSHYGRICPIETPEGPNIGLINSLATYATVNKYGFIETPYRVYDKEKGVVSEEVRYLTADEEDDFYIAMANEPLNEDGSFADSKITVRLRDKFLEVPVEKVDLMDVSPKQVVSVATSLIPFLGNDDANRALMGANMQRQAVPLVKPDSPIVGTGMEYRAAKDSGVVAVAKNAGEVTFVASDKIIIKTSEVSQDVYELTKYQRSNHSTCINQRPLVRIGDHVEAGDIIADGPSTDNGELSLGQNMLIGFMTWDGYNYEDAVLINERLVRDDIYTSIHIEEYECDARDTKLGAEEITREIPQVGDEALRNLDEKGVVRIGAEVKAGDILVGKITPKGETELTAEERLYRAIFGEKVREVRDTSTRVPHGTSGVVVDIKEFSRENGDELRNGVNELVRVYIAQKRKISVGDKMAGRHGNKGVVSRILPSEDMPYLEDGTPLDIVLNPLGVPSRMNIGQLLEVHLGMAAKKAGYKVATPVFDGADEHDIQEILEEYGIQSNGKSVVYDGRTGERFDNDVTVGVMYYLKLHHLVDDKIHARAIGPYSLVTQQPLGGKAQFGGQRFGEMEVWALQAYGAAYTLREILTVKSDDVQGRTKTYEAIVKGENIPDPGIPESFKVLIQEMRSLSLDVRVYYQDKEVALKEEVDESDLNPNINYDTNKLRELISSIGNDSDSDN</sequence>
<dbReference type="EMBL" id="CP027226">
    <property type="protein sequence ID" value="AVM42984.1"/>
    <property type="molecule type" value="Genomic_DNA"/>
</dbReference>
<dbReference type="InterPro" id="IPR042107">
    <property type="entry name" value="DNA-dir_RNA_pol_bsu_ext_1_sf"/>
</dbReference>
<dbReference type="CDD" id="cd00653">
    <property type="entry name" value="RNA_pol_B_RPB2"/>
    <property type="match status" value="1"/>
</dbReference>
<accession>A0A2S0KPQ0</accession>
<proteinExistence type="inferred from homology"/>
<dbReference type="SUPFAM" id="SSF64484">
    <property type="entry name" value="beta and beta-prime subunits of DNA dependent RNA-polymerase"/>
    <property type="match status" value="1"/>
</dbReference>
<dbReference type="PANTHER" id="PTHR20856">
    <property type="entry name" value="DNA-DIRECTED RNA POLYMERASE I SUBUNIT 2"/>
    <property type="match status" value="1"/>
</dbReference>
<feature type="domain" description="RNA polymerase Rpb2" evidence="12">
    <location>
        <begin position="421"/>
        <end position="457"/>
    </location>
</feature>
<evidence type="ECO:0000313" key="17">
    <source>
        <dbReference type="Proteomes" id="UP000237947"/>
    </source>
</evidence>
<dbReference type="AlphaFoldDB" id="A0A2S0KPQ0"/>
<dbReference type="InterPro" id="IPR007642">
    <property type="entry name" value="RNA_pol_Rpb2_2"/>
</dbReference>
<dbReference type="GO" id="GO:0003899">
    <property type="term" value="F:DNA-directed RNA polymerase activity"/>
    <property type="evidence" value="ECO:0007669"/>
    <property type="project" value="UniProtKB-UniRule"/>
</dbReference>
<dbReference type="NCBIfam" id="NF001616">
    <property type="entry name" value="PRK00405.1"/>
    <property type="match status" value="1"/>
</dbReference>
<evidence type="ECO:0000259" key="11">
    <source>
        <dbReference type="Pfam" id="PF04560"/>
    </source>
</evidence>
<evidence type="ECO:0000259" key="14">
    <source>
        <dbReference type="Pfam" id="PF04565"/>
    </source>
</evidence>
<feature type="domain" description="RNA polymerase Rpb2" evidence="12">
    <location>
        <begin position="141"/>
        <end position="282"/>
    </location>
</feature>
<dbReference type="Gene3D" id="2.40.270.10">
    <property type="entry name" value="DNA-directed RNA polymerase, subunit 2, domain 6"/>
    <property type="match status" value="2"/>
</dbReference>
<comment type="similarity">
    <text evidence="7 8">Belongs to the RNA polymerase beta chain family.</text>
</comment>
<evidence type="ECO:0000256" key="6">
    <source>
        <dbReference type="ARBA" id="ARBA00048552"/>
    </source>
</evidence>
<dbReference type="InterPro" id="IPR007120">
    <property type="entry name" value="DNA-dir_RNAP_su2_dom"/>
</dbReference>
<dbReference type="InterPro" id="IPR015712">
    <property type="entry name" value="DNA-dir_RNA_pol_su2"/>
</dbReference>
<dbReference type="NCBIfam" id="TIGR02013">
    <property type="entry name" value="rpoB"/>
    <property type="match status" value="1"/>
</dbReference>
<dbReference type="Pfam" id="PF10385">
    <property type="entry name" value="RNA_pol_Rpb2_45"/>
    <property type="match status" value="1"/>
</dbReference>